<evidence type="ECO:0000313" key="9">
    <source>
        <dbReference type="EMBL" id="QJE30621.1"/>
    </source>
</evidence>
<reference evidence="10" key="7">
    <citation type="submission" date="2023-03" db="EMBL/GenBank/DDBJ databases">
        <title>Parabacteroides distasonis, a bacteria resistant against UC.</title>
        <authorList>
            <person name="Dai W."/>
        </authorList>
    </citation>
    <scope>NUCLEOTIDE SEQUENCE</scope>
    <source>
        <strain evidence="10">F1-28</strain>
    </source>
</reference>
<feature type="chain" id="PRO_5014250406" description="DUF6565 domain-containing protein" evidence="1">
    <location>
        <begin position="20"/>
        <end position="111"/>
    </location>
</feature>
<evidence type="ECO:0000313" key="16">
    <source>
        <dbReference type="Proteomes" id="UP000501982"/>
    </source>
</evidence>
<evidence type="ECO:0000313" key="14">
    <source>
        <dbReference type="Proteomes" id="UP000450599"/>
    </source>
</evidence>
<dbReference type="AlphaFoldDB" id="A0A173UCX6"/>
<dbReference type="EMBL" id="CP051672">
    <property type="protein sequence ID" value="QJE30621.1"/>
    <property type="molecule type" value="Genomic_DNA"/>
</dbReference>
<evidence type="ECO:0000313" key="6">
    <source>
        <dbReference type="EMBL" id="MRY83541.1"/>
    </source>
</evidence>
<dbReference type="PROSITE" id="PS51257">
    <property type="entry name" value="PROKAR_LIPOPROTEIN"/>
    <property type="match status" value="1"/>
</dbReference>
<dbReference type="Proteomes" id="UP001198806">
    <property type="component" value="Unassembled WGS sequence"/>
</dbReference>
<evidence type="ECO:0000313" key="4">
    <source>
        <dbReference type="EMBL" id="CUQ11690.1"/>
    </source>
</evidence>
<keyword evidence="1" id="KW-0732">Signal</keyword>
<sequence>MKKVLFMLLVMFALSACQSKDSYVKEFSDFVDKVEMEAADYTDKDWKKADLKFSDLSTDLYAKFEEELNADEKAEIIKLQATYAGLKMKAGVKDAAKKVDKFLDGLKEGTK</sequence>
<evidence type="ECO:0000313" key="15">
    <source>
        <dbReference type="Proteomes" id="UP000471216"/>
    </source>
</evidence>
<dbReference type="EMBL" id="WKMW01000003">
    <property type="protein sequence ID" value="MRY83541.1"/>
    <property type="molecule type" value="Genomic_DNA"/>
</dbReference>
<dbReference type="EMBL" id="JAJCNI010000002">
    <property type="protein sequence ID" value="MCB6516609.1"/>
    <property type="molecule type" value="Genomic_DNA"/>
</dbReference>
<dbReference type="EMBL" id="NFJX01000002">
    <property type="protein sequence ID" value="OUP22095.1"/>
    <property type="molecule type" value="Genomic_DNA"/>
</dbReference>
<dbReference type="Proteomes" id="UP000471216">
    <property type="component" value="Unassembled WGS sequence"/>
</dbReference>
<name>A0A173UCX6_PARDI</name>
<accession>A0A173UCX6</accession>
<protein>
    <recommendedName>
        <fullName evidence="2">DUF6565 domain-containing protein</fullName>
    </recommendedName>
</protein>
<feature type="domain" description="DUF6565" evidence="2">
    <location>
        <begin position="34"/>
        <end position="108"/>
    </location>
</feature>
<reference evidence="11 12" key="1">
    <citation type="submission" date="2015-09" db="EMBL/GenBank/DDBJ databases">
        <authorList>
            <consortium name="Pathogen Informatics"/>
        </authorList>
    </citation>
    <scope>NUCLEOTIDE SEQUENCE [LARGE SCALE GENOMIC DNA]</scope>
    <source>
        <strain evidence="3 12">2789STDY5608872</strain>
        <strain evidence="4 11">2789STDY5834948</strain>
    </source>
</reference>
<dbReference type="Proteomes" id="UP000095332">
    <property type="component" value="Unassembled WGS sequence"/>
</dbReference>
<evidence type="ECO:0000313" key="13">
    <source>
        <dbReference type="Proteomes" id="UP000195950"/>
    </source>
</evidence>
<dbReference type="Proteomes" id="UP000095591">
    <property type="component" value="Unassembled WGS sequence"/>
</dbReference>
<evidence type="ECO:0000259" key="2">
    <source>
        <dbReference type="Pfam" id="PF20203"/>
    </source>
</evidence>
<dbReference type="GeneID" id="93522183"/>
<dbReference type="InterPro" id="IPR046695">
    <property type="entry name" value="DUF6565"/>
</dbReference>
<evidence type="ECO:0000256" key="1">
    <source>
        <dbReference type="SAM" id="SignalP"/>
    </source>
</evidence>
<evidence type="ECO:0000313" key="3">
    <source>
        <dbReference type="EMBL" id="CUN12679.1"/>
    </source>
</evidence>
<evidence type="ECO:0000313" key="7">
    <source>
        <dbReference type="EMBL" id="MRZ05917.1"/>
    </source>
</evidence>
<reference evidence="5" key="6">
    <citation type="submission" date="2021-10" db="EMBL/GenBank/DDBJ databases">
        <title>Collection of gut derived symbiotic bacterial strains cultured from healthy donors.</title>
        <authorList>
            <person name="Lin H."/>
            <person name="Littmann E."/>
            <person name="Kohout C."/>
            <person name="Pamer E.G."/>
        </authorList>
    </citation>
    <scope>NUCLEOTIDE SEQUENCE</scope>
    <source>
        <strain evidence="5">DFI.2.94</strain>
    </source>
</reference>
<evidence type="ECO:0000313" key="11">
    <source>
        <dbReference type="Proteomes" id="UP000095332"/>
    </source>
</evidence>
<proteinExistence type="predicted"/>
<dbReference type="EMBL" id="CZBM01000004">
    <property type="protein sequence ID" value="CUQ11690.1"/>
    <property type="molecule type" value="Genomic_DNA"/>
</dbReference>
<reference evidence="8" key="3">
    <citation type="journal article" date="2018" name="BMC Genomics">
        <title>Whole genome sequencing and function prediction of 133 gut anaerobes isolated from chicken caecum in pure cultures.</title>
        <authorList>
            <person name="Medvecky M."/>
            <person name="Cejkova D."/>
            <person name="Polansky O."/>
            <person name="Karasova D."/>
            <person name="Kubasova T."/>
            <person name="Cizek A."/>
            <person name="Rychlik I."/>
        </authorList>
    </citation>
    <scope>NUCLEOTIDE SEQUENCE</scope>
    <source>
        <strain evidence="8">An199</strain>
    </source>
</reference>
<dbReference type="Proteomes" id="UP000450599">
    <property type="component" value="Unassembled WGS sequence"/>
</dbReference>
<dbReference type="Proteomes" id="UP000501982">
    <property type="component" value="Chromosome"/>
</dbReference>
<reference evidence="9 16" key="5">
    <citation type="submission" date="2020-04" db="EMBL/GenBank/DDBJ databases">
        <title>Complete Genomes and Methylome analysis of CBBP consortium that reverse antibiotic-induced susceptibility to vancomycin-resistant Enterococcus faecium infection.</title>
        <authorList>
            <person name="Fomenkov A."/>
            <person name="Zhang Z."/>
            <person name="Pamer E."/>
            <person name="Roberts R.J."/>
        </authorList>
    </citation>
    <scope>NUCLEOTIDE SEQUENCE [LARGE SCALE GENOMIC DNA]</scope>
    <source>
        <strain evidence="16">CBBP</strain>
        <strain evidence="9">CBBP-1</strain>
    </source>
</reference>
<organism evidence="3 12">
    <name type="scientific">Parabacteroides distasonis</name>
    <dbReference type="NCBI Taxonomy" id="823"/>
    <lineage>
        <taxon>Bacteria</taxon>
        <taxon>Pseudomonadati</taxon>
        <taxon>Bacteroidota</taxon>
        <taxon>Bacteroidia</taxon>
        <taxon>Bacteroidales</taxon>
        <taxon>Tannerellaceae</taxon>
        <taxon>Parabacteroides</taxon>
    </lineage>
</organism>
<dbReference type="EMBL" id="CP120353">
    <property type="protein sequence ID" value="WET62627.1"/>
    <property type="molecule type" value="Genomic_DNA"/>
</dbReference>
<evidence type="ECO:0000313" key="10">
    <source>
        <dbReference type="EMBL" id="WET62627.1"/>
    </source>
</evidence>
<evidence type="ECO:0000313" key="8">
    <source>
        <dbReference type="EMBL" id="OUP22095.1"/>
    </source>
</evidence>
<dbReference type="Proteomes" id="UP001221009">
    <property type="component" value="Chromosome"/>
</dbReference>
<dbReference type="RefSeq" id="WP_008773659.1">
    <property type="nucleotide sequence ID" value="NZ_BAABYH010000001.1"/>
</dbReference>
<reference evidence="13" key="2">
    <citation type="submission" date="2017-04" db="EMBL/GenBank/DDBJ databases">
        <title>Function of individual gut microbiota members based on whole genome sequencing of pure cultures obtained from chicken caecum.</title>
        <authorList>
            <person name="Medvecky M."/>
            <person name="Cejkova D."/>
            <person name="Polansky O."/>
            <person name="Karasova D."/>
            <person name="Kubasova T."/>
            <person name="Cizek A."/>
            <person name="Rychlik I."/>
        </authorList>
    </citation>
    <scope>NUCLEOTIDE SEQUENCE [LARGE SCALE GENOMIC DNA]</scope>
    <source>
        <strain evidence="13">An199</strain>
    </source>
</reference>
<dbReference type="EMBL" id="WKMX01000005">
    <property type="protein sequence ID" value="MRZ05917.1"/>
    <property type="molecule type" value="Genomic_DNA"/>
</dbReference>
<feature type="signal peptide" evidence="1">
    <location>
        <begin position="1"/>
        <end position="19"/>
    </location>
</feature>
<reference evidence="14 15" key="4">
    <citation type="journal article" date="2019" name="Nat. Med.">
        <title>A library of human gut bacterial isolates paired with longitudinal multiomics data enables mechanistic microbiome research.</title>
        <authorList>
            <person name="Poyet M."/>
            <person name="Groussin M."/>
            <person name="Gibbons S.M."/>
            <person name="Avila-Pacheco J."/>
            <person name="Jiang X."/>
            <person name="Kearney S.M."/>
            <person name="Perrotta A.R."/>
            <person name="Berdy B."/>
            <person name="Zhao S."/>
            <person name="Lieberman T.D."/>
            <person name="Swanson P.K."/>
            <person name="Smith M."/>
            <person name="Roesemann S."/>
            <person name="Alexander J.E."/>
            <person name="Rich S.A."/>
            <person name="Livny J."/>
            <person name="Vlamakis H."/>
            <person name="Clish C."/>
            <person name="Bullock K."/>
            <person name="Deik A."/>
            <person name="Scott J."/>
            <person name="Pierce K.A."/>
            <person name="Xavier R.J."/>
            <person name="Alm E.J."/>
        </authorList>
    </citation>
    <scope>NUCLEOTIDE SEQUENCE [LARGE SCALE GENOMIC DNA]</scope>
    <source>
        <strain evidence="7 15">BIOML-A10</strain>
        <strain evidence="6 14">BIOML-A11</strain>
    </source>
</reference>
<evidence type="ECO:0000313" key="5">
    <source>
        <dbReference type="EMBL" id="MCB6516609.1"/>
    </source>
</evidence>
<dbReference type="EMBL" id="CYXP01000004">
    <property type="protein sequence ID" value="CUN12679.1"/>
    <property type="molecule type" value="Genomic_DNA"/>
</dbReference>
<dbReference type="Proteomes" id="UP000195950">
    <property type="component" value="Unassembled WGS sequence"/>
</dbReference>
<evidence type="ECO:0000313" key="12">
    <source>
        <dbReference type="Proteomes" id="UP000095591"/>
    </source>
</evidence>
<dbReference type="Pfam" id="PF20203">
    <property type="entry name" value="DUF6565"/>
    <property type="match status" value="1"/>
</dbReference>
<gene>
    <name evidence="8" type="ORF">B5F32_03665</name>
    <name evidence="3" type="ORF">ERS852429_02065</name>
    <name evidence="4" type="ORF">ERS852560_01473</name>
    <name evidence="7" type="ORF">GKD54_06710</name>
    <name evidence="6" type="ORF">GKD58_04510</name>
    <name evidence="9" type="ORF">HHO38_21125</name>
    <name evidence="5" type="ORF">LI194_02210</name>
    <name evidence="10" type="ORF">P2T59_13020</name>
</gene>